<comment type="caution">
    <text evidence="1">The sequence shown here is derived from an EMBL/GenBank/DDBJ whole genome shotgun (WGS) entry which is preliminary data.</text>
</comment>
<evidence type="ECO:0000313" key="1">
    <source>
        <dbReference type="EMBL" id="REJ47715.1"/>
    </source>
</evidence>
<evidence type="ECO:0000313" key="2">
    <source>
        <dbReference type="Proteomes" id="UP000257002"/>
    </source>
</evidence>
<reference evidence="1 2" key="1">
    <citation type="submission" date="2017-10" db="EMBL/GenBank/DDBJ databases">
        <title>A large-scale comparative metagenomic study reveals the eutrophication-driven functional interactions in six Microcystis-epibionts communities.</title>
        <authorList>
            <person name="Li Q."/>
            <person name="Lin F."/>
        </authorList>
    </citation>
    <scope>NUCLEOTIDE SEQUENCE [LARGE SCALE GENOMIC DNA]</scope>
    <source>
        <strain evidence="1">TW10</strain>
    </source>
</reference>
<gene>
    <name evidence="1" type="ORF">DWQ51_20025</name>
</gene>
<dbReference type="EMBL" id="QQWD01000031">
    <property type="protein sequence ID" value="REJ47715.1"/>
    <property type="molecule type" value="Genomic_DNA"/>
</dbReference>
<dbReference type="AlphaFoldDB" id="A0A3E0LJU0"/>
<dbReference type="Proteomes" id="UP000257002">
    <property type="component" value="Unassembled WGS sequence"/>
</dbReference>
<name>A0A3E0LJU0_9CHRO</name>
<protein>
    <submittedName>
        <fullName evidence="1">Uncharacterized protein</fullName>
    </submittedName>
</protein>
<accession>A0A3E0LJU0</accession>
<sequence>MLTNKNNNLSLKALYTCNTAIYWLKYRQPRPASLDTSYTYAIKSTIKVNDRATSPRRSCRYQLSNYYRYRNCFTFRKYVKRNRGHLLWKQNGKTSSK</sequence>
<proteinExistence type="predicted"/>
<organism evidence="1 2">
    <name type="scientific">Microcystis wesenbergii TW10</name>
    <dbReference type="NCBI Taxonomy" id="2060474"/>
    <lineage>
        <taxon>Bacteria</taxon>
        <taxon>Bacillati</taxon>
        <taxon>Cyanobacteriota</taxon>
        <taxon>Cyanophyceae</taxon>
        <taxon>Oscillatoriophycideae</taxon>
        <taxon>Chroococcales</taxon>
        <taxon>Microcystaceae</taxon>
        <taxon>Microcystis</taxon>
    </lineage>
</organism>